<keyword evidence="5" id="KW-0547">Nucleotide-binding</keyword>
<evidence type="ECO:0000256" key="6">
    <source>
        <dbReference type="ARBA" id="ARBA00022777"/>
    </source>
</evidence>
<dbReference type="SUPFAM" id="SSF55874">
    <property type="entry name" value="ATPase domain of HSP90 chaperone/DNA topoisomerase II/histidine kinase"/>
    <property type="match status" value="1"/>
</dbReference>
<dbReference type="EC" id="2.7.13.3" evidence="2"/>
<sequence>MVRWMASALYLAVLATGLYFVAAGLAPDWSAASLAVFTAGLAALLAIEWIREIGRRRAVVLLAARVVLLIVVLAADPGGFARALFVLVPFFAYFSLGRRAALGLAAACLLAATIQAALSPGWADDPEVVSDLLMFFVGLVLTMATAAVADGQRRARLQLERAHSQVAELSAAAERNRLARDIHDSVGHHLTAVGVQLEKAEAFRSRDAAVADRAVADARSAAARALQEVRESVGTLRAEPFSLVAAVAALADGLDDPGFRVAVESTGSDAGHARAGLEALYRVVQEALTNARRHAGADRVRVAVRFGDPGSAMVEVADNGRGFAVGTATGGGLRGMRERVGALGGVVRIESAPGQGTRVTASVGGAA</sequence>
<evidence type="ECO:0000313" key="12">
    <source>
        <dbReference type="Proteomes" id="UP000294901"/>
    </source>
</evidence>
<feature type="transmembrane region" description="Helical" evidence="9">
    <location>
        <begin position="128"/>
        <end position="149"/>
    </location>
</feature>
<keyword evidence="12" id="KW-1185">Reference proteome</keyword>
<keyword evidence="9" id="KW-0472">Membrane</keyword>
<dbReference type="Gene3D" id="3.30.565.10">
    <property type="entry name" value="Histidine kinase-like ATPase, C-terminal domain"/>
    <property type="match status" value="1"/>
</dbReference>
<dbReference type="PANTHER" id="PTHR24421">
    <property type="entry name" value="NITRATE/NITRITE SENSOR PROTEIN NARX-RELATED"/>
    <property type="match status" value="1"/>
</dbReference>
<dbReference type="Gene3D" id="1.20.5.1930">
    <property type="match status" value="1"/>
</dbReference>
<feature type="transmembrane region" description="Helical" evidence="9">
    <location>
        <begin position="80"/>
        <end position="96"/>
    </location>
</feature>
<evidence type="ECO:0000256" key="8">
    <source>
        <dbReference type="ARBA" id="ARBA00023012"/>
    </source>
</evidence>
<evidence type="ECO:0000256" key="7">
    <source>
        <dbReference type="ARBA" id="ARBA00022840"/>
    </source>
</evidence>
<dbReference type="Pfam" id="PF02518">
    <property type="entry name" value="HATPase_c"/>
    <property type="match status" value="1"/>
</dbReference>
<evidence type="ECO:0000256" key="1">
    <source>
        <dbReference type="ARBA" id="ARBA00000085"/>
    </source>
</evidence>
<keyword evidence="9" id="KW-0812">Transmembrane</keyword>
<proteinExistence type="predicted"/>
<dbReference type="SMART" id="SM00387">
    <property type="entry name" value="HATPase_c"/>
    <property type="match status" value="1"/>
</dbReference>
<comment type="catalytic activity">
    <reaction evidence="1">
        <text>ATP + protein L-histidine = ADP + protein N-phospho-L-histidine.</text>
        <dbReference type="EC" id="2.7.13.3"/>
    </reaction>
</comment>
<feature type="transmembrane region" description="Helical" evidence="9">
    <location>
        <begin position="32"/>
        <end position="50"/>
    </location>
</feature>
<feature type="transmembrane region" description="Helical" evidence="9">
    <location>
        <begin position="57"/>
        <end position="74"/>
    </location>
</feature>
<dbReference type="GO" id="GO:0005524">
    <property type="term" value="F:ATP binding"/>
    <property type="evidence" value="ECO:0007669"/>
    <property type="project" value="UniProtKB-KW"/>
</dbReference>
<organism evidence="11 12">
    <name type="scientific">Paractinoplanes brasiliensis</name>
    <dbReference type="NCBI Taxonomy" id="52695"/>
    <lineage>
        <taxon>Bacteria</taxon>
        <taxon>Bacillati</taxon>
        <taxon>Actinomycetota</taxon>
        <taxon>Actinomycetes</taxon>
        <taxon>Micromonosporales</taxon>
        <taxon>Micromonosporaceae</taxon>
        <taxon>Paractinoplanes</taxon>
    </lineage>
</organism>
<feature type="transmembrane region" description="Helical" evidence="9">
    <location>
        <begin position="103"/>
        <end position="122"/>
    </location>
</feature>
<keyword evidence="7" id="KW-0067">ATP-binding</keyword>
<gene>
    <name evidence="11" type="ORF">C8E87_3036</name>
</gene>
<dbReference type="Proteomes" id="UP000294901">
    <property type="component" value="Unassembled WGS sequence"/>
</dbReference>
<keyword evidence="8" id="KW-0902">Two-component regulatory system</keyword>
<keyword evidence="6 11" id="KW-0418">Kinase</keyword>
<dbReference type="InterPro" id="IPR050482">
    <property type="entry name" value="Sensor_HK_TwoCompSys"/>
</dbReference>
<evidence type="ECO:0000256" key="3">
    <source>
        <dbReference type="ARBA" id="ARBA00022553"/>
    </source>
</evidence>
<keyword evidence="9" id="KW-1133">Transmembrane helix</keyword>
<evidence type="ECO:0000256" key="5">
    <source>
        <dbReference type="ARBA" id="ARBA00022741"/>
    </source>
</evidence>
<feature type="domain" description="Histidine kinase/HSP90-like ATPase" evidence="10">
    <location>
        <begin position="275"/>
        <end position="367"/>
    </location>
</feature>
<protein>
    <recommendedName>
        <fullName evidence="2">histidine kinase</fullName>
        <ecNumber evidence="2">2.7.13.3</ecNumber>
    </recommendedName>
</protein>
<evidence type="ECO:0000313" key="11">
    <source>
        <dbReference type="EMBL" id="TDO39351.1"/>
    </source>
</evidence>
<dbReference type="InterPro" id="IPR011712">
    <property type="entry name" value="Sig_transdc_His_kin_sub3_dim/P"/>
</dbReference>
<dbReference type="RefSeq" id="WP_203720975.1">
    <property type="nucleotide sequence ID" value="NZ_BOMD01000105.1"/>
</dbReference>
<evidence type="ECO:0000256" key="2">
    <source>
        <dbReference type="ARBA" id="ARBA00012438"/>
    </source>
</evidence>
<dbReference type="GO" id="GO:0000155">
    <property type="term" value="F:phosphorelay sensor kinase activity"/>
    <property type="evidence" value="ECO:0007669"/>
    <property type="project" value="InterPro"/>
</dbReference>
<dbReference type="GO" id="GO:0016020">
    <property type="term" value="C:membrane"/>
    <property type="evidence" value="ECO:0007669"/>
    <property type="project" value="InterPro"/>
</dbReference>
<evidence type="ECO:0000256" key="9">
    <source>
        <dbReference type="SAM" id="Phobius"/>
    </source>
</evidence>
<dbReference type="PANTHER" id="PTHR24421:SF10">
    <property type="entry name" value="NITRATE_NITRITE SENSOR PROTEIN NARQ"/>
    <property type="match status" value="1"/>
</dbReference>
<accession>A0A4R6JV10</accession>
<dbReference type="InterPro" id="IPR003594">
    <property type="entry name" value="HATPase_dom"/>
</dbReference>
<evidence type="ECO:0000256" key="4">
    <source>
        <dbReference type="ARBA" id="ARBA00022679"/>
    </source>
</evidence>
<name>A0A4R6JV10_9ACTN</name>
<dbReference type="GO" id="GO:0046983">
    <property type="term" value="F:protein dimerization activity"/>
    <property type="evidence" value="ECO:0007669"/>
    <property type="project" value="InterPro"/>
</dbReference>
<keyword evidence="3" id="KW-0597">Phosphoprotein</keyword>
<dbReference type="CDD" id="cd16917">
    <property type="entry name" value="HATPase_UhpB-NarQ-NarX-like"/>
    <property type="match status" value="1"/>
</dbReference>
<reference evidence="11 12" key="1">
    <citation type="submission" date="2019-03" db="EMBL/GenBank/DDBJ databases">
        <title>Sequencing the genomes of 1000 actinobacteria strains.</title>
        <authorList>
            <person name="Klenk H.-P."/>
        </authorList>
    </citation>
    <scope>NUCLEOTIDE SEQUENCE [LARGE SCALE GENOMIC DNA]</scope>
    <source>
        <strain evidence="11 12">DSM 43805</strain>
    </source>
</reference>
<keyword evidence="4" id="KW-0808">Transferase</keyword>
<comment type="caution">
    <text evidence="11">The sequence shown here is derived from an EMBL/GenBank/DDBJ whole genome shotgun (WGS) entry which is preliminary data.</text>
</comment>
<dbReference type="EMBL" id="SNWR01000001">
    <property type="protein sequence ID" value="TDO39351.1"/>
    <property type="molecule type" value="Genomic_DNA"/>
</dbReference>
<dbReference type="InterPro" id="IPR036890">
    <property type="entry name" value="HATPase_C_sf"/>
</dbReference>
<dbReference type="Pfam" id="PF07730">
    <property type="entry name" value="HisKA_3"/>
    <property type="match status" value="1"/>
</dbReference>
<dbReference type="AlphaFoldDB" id="A0A4R6JV10"/>
<evidence type="ECO:0000259" key="10">
    <source>
        <dbReference type="SMART" id="SM00387"/>
    </source>
</evidence>